<dbReference type="GO" id="GO:0005737">
    <property type="term" value="C:cytoplasm"/>
    <property type="evidence" value="ECO:0007669"/>
    <property type="project" value="TreeGrafter"/>
</dbReference>
<evidence type="ECO:0000256" key="6">
    <source>
        <dbReference type="ARBA" id="ARBA00022777"/>
    </source>
</evidence>
<dbReference type="GO" id="GO:0005524">
    <property type="term" value="F:ATP binding"/>
    <property type="evidence" value="ECO:0007669"/>
    <property type="project" value="UniProtKB-KW"/>
</dbReference>
<accession>A0A2T1HXV1</accession>
<protein>
    <recommendedName>
        <fullName evidence="3 10">Gluconokinase</fullName>
        <ecNumber evidence="3 10">2.7.1.12</ecNumber>
    </recommendedName>
</protein>
<comment type="similarity">
    <text evidence="2 10">Belongs to the gluconokinase GntK/GntV family.</text>
</comment>
<dbReference type="AlphaFoldDB" id="A0A2T1HXV1"/>
<evidence type="ECO:0000313" key="11">
    <source>
        <dbReference type="EMBL" id="PSC06523.1"/>
    </source>
</evidence>
<evidence type="ECO:0000313" key="12">
    <source>
        <dbReference type="Proteomes" id="UP000239772"/>
    </source>
</evidence>
<keyword evidence="7 10" id="KW-0067">ATP-binding</keyword>
<dbReference type="OrthoDB" id="9795716at2"/>
<dbReference type="PANTHER" id="PTHR43442">
    <property type="entry name" value="GLUCONOKINASE-RELATED"/>
    <property type="match status" value="1"/>
</dbReference>
<keyword evidence="6 10" id="KW-0418">Kinase</keyword>
<dbReference type="EMBL" id="PVZS01000003">
    <property type="protein sequence ID" value="PSC06523.1"/>
    <property type="molecule type" value="Genomic_DNA"/>
</dbReference>
<dbReference type="FunFam" id="3.40.50.300:FF:000522">
    <property type="entry name" value="Gluconokinase"/>
    <property type="match status" value="1"/>
</dbReference>
<dbReference type="PANTHER" id="PTHR43442:SF3">
    <property type="entry name" value="GLUCONOKINASE-RELATED"/>
    <property type="match status" value="1"/>
</dbReference>
<dbReference type="Gene3D" id="3.40.50.300">
    <property type="entry name" value="P-loop containing nucleotide triphosphate hydrolases"/>
    <property type="match status" value="1"/>
</dbReference>
<sequence length="161" mass="17493">MGVAGAGKTTTAQNLSRELGWPYRDADEFHPPANVAKMSRGKALTDEDRWPWLQAIASWMDEKLAAGQSCIVTCSALKRAYRDVLVGGRAGVRIIHLVGSRELIGGRMAARKDHFMPTSLLDSQFATLEQPADEEHVLNISVAQTPAAVVREIVARLGLEG</sequence>
<dbReference type="CDD" id="cd02021">
    <property type="entry name" value="GntK"/>
    <property type="match status" value="1"/>
</dbReference>
<evidence type="ECO:0000256" key="7">
    <source>
        <dbReference type="ARBA" id="ARBA00022840"/>
    </source>
</evidence>
<comment type="catalytic activity">
    <reaction evidence="9 10">
        <text>D-gluconate + ATP = 6-phospho-D-gluconate + ADP + H(+)</text>
        <dbReference type="Rhea" id="RHEA:19433"/>
        <dbReference type="ChEBI" id="CHEBI:15378"/>
        <dbReference type="ChEBI" id="CHEBI:18391"/>
        <dbReference type="ChEBI" id="CHEBI:30616"/>
        <dbReference type="ChEBI" id="CHEBI:58759"/>
        <dbReference type="ChEBI" id="CHEBI:456216"/>
        <dbReference type="EC" id="2.7.1.12"/>
    </reaction>
</comment>
<keyword evidence="4 10" id="KW-0808">Transferase</keyword>
<dbReference type="Proteomes" id="UP000239772">
    <property type="component" value="Unassembled WGS sequence"/>
</dbReference>
<gene>
    <name evidence="11" type="ORF">SLNSH_03635</name>
</gene>
<dbReference type="GO" id="GO:0046316">
    <property type="term" value="F:gluconokinase activity"/>
    <property type="evidence" value="ECO:0007669"/>
    <property type="project" value="UniProtKB-EC"/>
</dbReference>
<dbReference type="InterPro" id="IPR006001">
    <property type="entry name" value="Therm_gnt_kin"/>
</dbReference>
<keyword evidence="5 10" id="KW-0547">Nucleotide-binding</keyword>
<dbReference type="InterPro" id="IPR027417">
    <property type="entry name" value="P-loop_NTPase"/>
</dbReference>
<evidence type="ECO:0000256" key="4">
    <source>
        <dbReference type="ARBA" id="ARBA00022679"/>
    </source>
</evidence>
<keyword evidence="12" id="KW-1185">Reference proteome</keyword>
<proteinExistence type="inferred from homology"/>
<organism evidence="11 12">
    <name type="scientific">Alsobacter soli</name>
    <dbReference type="NCBI Taxonomy" id="2109933"/>
    <lineage>
        <taxon>Bacteria</taxon>
        <taxon>Pseudomonadati</taxon>
        <taxon>Pseudomonadota</taxon>
        <taxon>Alphaproteobacteria</taxon>
        <taxon>Hyphomicrobiales</taxon>
        <taxon>Alsobacteraceae</taxon>
        <taxon>Alsobacter</taxon>
    </lineage>
</organism>
<evidence type="ECO:0000256" key="3">
    <source>
        <dbReference type="ARBA" id="ARBA00012054"/>
    </source>
</evidence>
<dbReference type="GO" id="GO:0019521">
    <property type="term" value="P:D-gluconate metabolic process"/>
    <property type="evidence" value="ECO:0007669"/>
    <property type="project" value="UniProtKB-KW"/>
</dbReference>
<name>A0A2T1HXV1_9HYPH</name>
<dbReference type="EC" id="2.7.1.12" evidence="3 10"/>
<evidence type="ECO:0000256" key="5">
    <source>
        <dbReference type="ARBA" id="ARBA00022741"/>
    </source>
</evidence>
<evidence type="ECO:0000256" key="8">
    <source>
        <dbReference type="ARBA" id="ARBA00023064"/>
    </source>
</evidence>
<dbReference type="NCBIfam" id="TIGR01313">
    <property type="entry name" value="therm_gnt_kin"/>
    <property type="match status" value="1"/>
</dbReference>
<comment type="pathway">
    <text evidence="1">Carbohydrate acid metabolism.</text>
</comment>
<evidence type="ECO:0000256" key="9">
    <source>
        <dbReference type="ARBA" id="ARBA00048090"/>
    </source>
</evidence>
<reference evidence="12" key="1">
    <citation type="submission" date="2018-03" db="EMBL/GenBank/DDBJ databases">
        <authorList>
            <person name="Sun L."/>
            <person name="Liu H."/>
            <person name="Chen W."/>
            <person name="Huang K."/>
            <person name="Liu W."/>
            <person name="Gao X."/>
        </authorList>
    </citation>
    <scope>NUCLEOTIDE SEQUENCE [LARGE SCALE GENOMIC DNA]</scope>
    <source>
        <strain evidence="12">SH9</strain>
    </source>
</reference>
<evidence type="ECO:0000256" key="1">
    <source>
        <dbReference type="ARBA" id="ARBA00004761"/>
    </source>
</evidence>
<evidence type="ECO:0000256" key="10">
    <source>
        <dbReference type="RuleBase" id="RU363066"/>
    </source>
</evidence>
<evidence type="ECO:0000256" key="2">
    <source>
        <dbReference type="ARBA" id="ARBA00008420"/>
    </source>
</evidence>
<comment type="caution">
    <text evidence="11">The sequence shown here is derived from an EMBL/GenBank/DDBJ whole genome shotgun (WGS) entry which is preliminary data.</text>
</comment>
<dbReference type="Pfam" id="PF13671">
    <property type="entry name" value="AAA_33"/>
    <property type="match status" value="1"/>
</dbReference>
<keyword evidence="8" id="KW-0311">Gluconate utilization</keyword>
<dbReference type="SUPFAM" id="SSF52540">
    <property type="entry name" value="P-loop containing nucleoside triphosphate hydrolases"/>
    <property type="match status" value="1"/>
</dbReference>